<dbReference type="CDD" id="cd03784">
    <property type="entry name" value="GT1_Gtf-like"/>
    <property type="match status" value="1"/>
</dbReference>
<sequence length="430" mass="46327">MAHFAILCPPFPSHIRALEAIADVLAARGHRLTLLHQADVGSLIRSPAITFKPIGALSHPSGTLPGIIRRAGNPGGPLGLMRVIHDMACSTELFCREAPALLRQEGVDALITDQMEAAGGLVAEALNLPYISVACALPVNRDPLVPLPVMPWGYDDSARGQQLNEGSAQVYDLLMYEHAQVIRRYAQAFGLAPRSTLAECLSPYAQISQCVPGFDFPRSVPLPYLHETGPLRSPRLHEPPLILPNKDVPLRDDRPFVFASLGTLQGGRFRLFQRIARACQALDVQLLIAHCGGLTLEQSLLLRRAGAQWVTDFVPQRAVLAQADAVITHAGLNTVLDALEAGIPILALPIAFDQPGVAARVEYAGVGLRLSHKRATSARLTTALKQLLHDPRFQHNAQSFSPRVAAAGGAARAADIIEAVLRRPALERPA</sequence>
<dbReference type="InterPro" id="IPR050426">
    <property type="entry name" value="Glycosyltransferase_28"/>
</dbReference>
<evidence type="ECO:0000313" key="3">
    <source>
        <dbReference type="EMBL" id="TWI53015.1"/>
    </source>
</evidence>
<dbReference type="RefSeq" id="WP_145143001.1">
    <property type="nucleotide sequence ID" value="NZ_VLKY01000009.1"/>
</dbReference>
<dbReference type="AlphaFoldDB" id="A0A562Q8D0"/>
<dbReference type="Pfam" id="PF00201">
    <property type="entry name" value="UDPGT"/>
    <property type="match status" value="1"/>
</dbReference>
<dbReference type="SUPFAM" id="SSF53756">
    <property type="entry name" value="UDP-Glycosyltransferase/glycogen phosphorylase"/>
    <property type="match status" value="1"/>
</dbReference>
<evidence type="ECO:0000256" key="2">
    <source>
        <dbReference type="RuleBase" id="RU003718"/>
    </source>
</evidence>
<keyword evidence="2" id="KW-0328">Glycosyltransferase</keyword>
<evidence type="ECO:0000313" key="4">
    <source>
        <dbReference type="Proteomes" id="UP000316905"/>
    </source>
</evidence>
<proteinExistence type="inferred from homology"/>
<dbReference type="PANTHER" id="PTHR48050">
    <property type="entry name" value="STEROL 3-BETA-GLUCOSYLTRANSFERASE"/>
    <property type="match status" value="1"/>
</dbReference>
<dbReference type="InterPro" id="IPR035595">
    <property type="entry name" value="UDP_glycos_trans_CS"/>
</dbReference>
<evidence type="ECO:0000256" key="1">
    <source>
        <dbReference type="ARBA" id="ARBA00022679"/>
    </source>
</evidence>
<dbReference type="OrthoDB" id="9805366at2"/>
<keyword evidence="1 2" id="KW-0808">Transferase</keyword>
<dbReference type="GO" id="GO:0008194">
    <property type="term" value="F:UDP-glycosyltransferase activity"/>
    <property type="evidence" value="ECO:0007669"/>
    <property type="project" value="InterPro"/>
</dbReference>
<accession>A0A562Q8D0</accession>
<dbReference type="Proteomes" id="UP000316905">
    <property type="component" value="Unassembled WGS sequence"/>
</dbReference>
<organism evidence="3 4">
    <name type="scientific">Pseudomonas duriflava</name>
    <dbReference type="NCBI Taxonomy" id="459528"/>
    <lineage>
        <taxon>Bacteria</taxon>
        <taxon>Pseudomonadati</taxon>
        <taxon>Pseudomonadota</taxon>
        <taxon>Gammaproteobacteria</taxon>
        <taxon>Pseudomonadales</taxon>
        <taxon>Pseudomonadaceae</taxon>
        <taxon>Pseudomonas</taxon>
    </lineage>
</organism>
<comment type="similarity">
    <text evidence="2">Belongs to the UDP-glycosyltransferase family.</text>
</comment>
<gene>
    <name evidence="3" type="ORF">IQ22_02852</name>
</gene>
<dbReference type="EMBL" id="VLKY01000009">
    <property type="protein sequence ID" value="TWI53015.1"/>
    <property type="molecule type" value="Genomic_DNA"/>
</dbReference>
<comment type="caution">
    <text evidence="3">The sequence shown here is derived from an EMBL/GenBank/DDBJ whole genome shotgun (WGS) entry which is preliminary data.</text>
</comment>
<dbReference type="PROSITE" id="PS00375">
    <property type="entry name" value="UDPGT"/>
    <property type="match status" value="1"/>
</dbReference>
<reference evidence="3 4" key="1">
    <citation type="journal article" date="2015" name="Stand. Genomic Sci.">
        <title>Genomic Encyclopedia of Bacterial and Archaeal Type Strains, Phase III: the genomes of soil and plant-associated and newly described type strains.</title>
        <authorList>
            <person name="Whitman W.B."/>
            <person name="Woyke T."/>
            <person name="Klenk H.P."/>
            <person name="Zhou Y."/>
            <person name="Lilburn T.G."/>
            <person name="Beck B.J."/>
            <person name="De Vos P."/>
            <person name="Vandamme P."/>
            <person name="Eisen J.A."/>
            <person name="Garrity G."/>
            <person name="Hugenholtz P."/>
            <person name="Kyrpides N.C."/>
        </authorList>
    </citation>
    <scope>NUCLEOTIDE SEQUENCE [LARGE SCALE GENOMIC DNA]</scope>
    <source>
        <strain evidence="3 4">CGMCC 1.6858</strain>
    </source>
</reference>
<protein>
    <submittedName>
        <fullName evidence="3">MGT family glycosyltransferase</fullName>
    </submittedName>
</protein>
<name>A0A562Q8D0_9PSED</name>
<dbReference type="Gene3D" id="3.40.50.2000">
    <property type="entry name" value="Glycogen Phosphorylase B"/>
    <property type="match status" value="2"/>
</dbReference>
<dbReference type="PANTHER" id="PTHR48050:SF13">
    <property type="entry name" value="STEROL 3-BETA-GLUCOSYLTRANSFERASE UGT80A2"/>
    <property type="match status" value="1"/>
</dbReference>
<dbReference type="GO" id="GO:0017000">
    <property type="term" value="P:antibiotic biosynthetic process"/>
    <property type="evidence" value="ECO:0007669"/>
    <property type="project" value="UniProtKB-ARBA"/>
</dbReference>
<dbReference type="InterPro" id="IPR002213">
    <property type="entry name" value="UDP_glucos_trans"/>
</dbReference>
<keyword evidence="4" id="KW-1185">Reference proteome</keyword>